<keyword evidence="3" id="KW-1185">Reference proteome</keyword>
<evidence type="ECO:0000313" key="2">
    <source>
        <dbReference type="EMBL" id="KAG9334506.1"/>
    </source>
</evidence>
<feature type="compositionally biased region" description="Basic and acidic residues" evidence="1">
    <location>
        <begin position="141"/>
        <end position="169"/>
    </location>
</feature>
<proteinExistence type="predicted"/>
<dbReference type="AlphaFoldDB" id="A0A8T2N3L4"/>
<accession>A0A8T2N3L4</accession>
<dbReference type="EMBL" id="JAFBMS010000147">
    <property type="protein sequence ID" value="KAG9334506.1"/>
    <property type="molecule type" value="Genomic_DNA"/>
</dbReference>
<feature type="region of interest" description="Disordered" evidence="1">
    <location>
        <begin position="136"/>
        <end position="172"/>
    </location>
</feature>
<evidence type="ECO:0000313" key="3">
    <source>
        <dbReference type="Proteomes" id="UP000824540"/>
    </source>
</evidence>
<dbReference type="Proteomes" id="UP000824540">
    <property type="component" value="Unassembled WGS sequence"/>
</dbReference>
<name>A0A8T2N3L4_9TELE</name>
<comment type="caution">
    <text evidence="2">The sequence shown here is derived from an EMBL/GenBank/DDBJ whole genome shotgun (WGS) entry which is preliminary data.</text>
</comment>
<evidence type="ECO:0000256" key="1">
    <source>
        <dbReference type="SAM" id="MobiDB-lite"/>
    </source>
</evidence>
<reference evidence="2" key="1">
    <citation type="thesis" date="2021" institute="BYU ScholarsArchive" country="Provo, UT, USA">
        <title>Applications of and Algorithms for Genome Assembly and Genomic Analyses with an Emphasis on Marine Teleosts.</title>
        <authorList>
            <person name="Pickett B.D."/>
        </authorList>
    </citation>
    <scope>NUCLEOTIDE SEQUENCE</scope>
    <source>
        <strain evidence="2">HI-2016</strain>
    </source>
</reference>
<sequence length="198" mass="21572">MIGTWLRIVVWEGGGACIKTPPYPALHPPLYSGLLWNLNAVNTPQRLHSVHCHTDTEQQPKLHRAVLWSCGWQGQGRGVTAASPPLTAYSGPPILTHDPPGQAHALLLYLTPISPTAAPAHCFTLHCRLLRSHSTPCEGGRGAERGGGRGRERERVRAVREGQRERDRGSGGWLTPFGIQQVELRFGTVGTAWGTAYP</sequence>
<protein>
    <submittedName>
        <fullName evidence="2">Uncharacterized protein</fullName>
    </submittedName>
</protein>
<organism evidence="2 3">
    <name type="scientific">Albula glossodonta</name>
    <name type="common">roundjaw bonefish</name>
    <dbReference type="NCBI Taxonomy" id="121402"/>
    <lineage>
        <taxon>Eukaryota</taxon>
        <taxon>Metazoa</taxon>
        <taxon>Chordata</taxon>
        <taxon>Craniata</taxon>
        <taxon>Vertebrata</taxon>
        <taxon>Euteleostomi</taxon>
        <taxon>Actinopterygii</taxon>
        <taxon>Neopterygii</taxon>
        <taxon>Teleostei</taxon>
        <taxon>Albuliformes</taxon>
        <taxon>Albulidae</taxon>
        <taxon>Albula</taxon>
    </lineage>
</organism>
<gene>
    <name evidence="2" type="ORF">JZ751_007589</name>
</gene>